<dbReference type="PRINTS" id="PR00032">
    <property type="entry name" value="HTHARAC"/>
</dbReference>
<dbReference type="OrthoDB" id="957652at2"/>
<dbReference type="GO" id="GO:0003700">
    <property type="term" value="F:DNA-binding transcription factor activity"/>
    <property type="evidence" value="ECO:0007669"/>
    <property type="project" value="InterPro"/>
</dbReference>
<dbReference type="InterPro" id="IPR056695">
    <property type="entry name" value="DUF7793"/>
</dbReference>
<dbReference type="PANTHER" id="PTHR47893:SF1">
    <property type="entry name" value="REGULATORY PROTEIN PCHR"/>
    <property type="match status" value="1"/>
</dbReference>
<dbReference type="SUPFAM" id="SSF46689">
    <property type="entry name" value="Homeodomain-like"/>
    <property type="match status" value="1"/>
</dbReference>
<dbReference type="PROSITE" id="PS01124">
    <property type="entry name" value="HTH_ARAC_FAMILY_2"/>
    <property type="match status" value="1"/>
</dbReference>
<dbReference type="PANTHER" id="PTHR47893">
    <property type="entry name" value="REGULATORY PROTEIN PCHR"/>
    <property type="match status" value="1"/>
</dbReference>
<evidence type="ECO:0000313" key="6">
    <source>
        <dbReference type="EMBL" id="SFW76183.1"/>
    </source>
</evidence>
<dbReference type="RefSeq" id="WP_072319306.1">
    <property type="nucleotide sequence ID" value="NZ_FPJE01000037.1"/>
</dbReference>
<feature type="region of interest" description="Disordered" evidence="4">
    <location>
        <begin position="319"/>
        <end position="341"/>
    </location>
</feature>
<proteinExistence type="predicted"/>
<sequence>MPEFLENKYARLWIDQGILFVTYKPDTVLDLRAAIRLTSDRLSLQGEKAYPVFVDFRGVKDLTRQARNYLAGEGALYIHVLGVYTPSPLGRLMAYFYIKANAPAIPTGIFPRKKEALHYVKTTVRGENDPGAIREQHRIHRVYPDNFKAQIAHVEDMFLALATGNFQCRIERSYKDDLSEYITVLLNMTAEELDAAFVPRTHAQQLCGDYLWGRTAFVLDRHLQIREFHPEVIKALGLDTGTMAGLSFPSLLAKDSRHTWNDVVSRLQQETDRTVVLYVKTGGGLLLPVSCRVSVLYGTDPESGQALSVSFLNTAYDRDEKNQPLPGSRAEPGGNAPAVKKKETRDTIALTAADRLLIARARIYILHHVDEPLLSLKELAHIFATNEFKLKYGFRSILGTTVFRFQRAERLKRAKLLVLNTNVPLKDIAGSIGYASTSHFYKAFKKVYGETPHKFRKHLGAREISEGLG</sequence>
<keyword evidence="2 6" id="KW-0238">DNA-binding</keyword>
<evidence type="ECO:0000256" key="2">
    <source>
        <dbReference type="ARBA" id="ARBA00023125"/>
    </source>
</evidence>
<dbReference type="InterPro" id="IPR009057">
    <property type="entry name" value="Homeodomain-like_sf"/>
</dbReference>
<keyword evidence="3" id="KW-0804">Transcription</keyword>
<dbReference type="Proteomes" id="UP000182248">
    <property type="component" value="Unassembled WGS sequence"/>
</dbReference>
<name>A0A1K1RWM9_9FLAO</name>
<reference evidence="6 7" key="1">
    <citation type="submission" date="2016-11" db="EMBL/GenBank/DDBJ databases">
        <authorList>
            <person name="Jaros S."/>
            <person name="Januszkiewicz K."/>
            <person name="Wedrychowicz H."/>
        </authorList>
    </citation>
    <scope>NUCLEOTIDE SEQUENCE [LARGE SCALE GENOMIC DNA]</scope>
    <source>
        <strain evidence="6 7">CGMCC 1.12145</strain>
    </source>
</reference>
<organism evidence="6 7">
    <name type="scientific">Sinomicrobium oceani</name>
    <dbReference type="NCBI Taxonomy" id="1150368"/>
    <lineage>
        <taxon>Bacteria</taxon>
        <taxon>Pseudomonadati</taxon>
        <taxon>Bacteroidota</taxon>
        <taxon>Flavobacteriia</taxon>
        <taxon>Flavobacteriales</taxon>
        <taxon>Flavobacteriaceae</taxon>
        <taxon>Sinomicrobium</taxon>
    </lineage>
</organism>
<dbReference type="Gene3D" id="3.40.1680.10">
    <property type="entry name" value="yp_829618.1 domain like"/>
    <property type="match status" value="1"/>
</dbReference>
<feature type="domain" description="HTH araC/xylS-type" evidence="5">
    <location>
        <begin position="359"/>
        <end position="458"/>
    </location>
</feature>
<dbReference type="EMBL" id="FPJE01000037">
    <property type="protein sequence ID" value="SFW76183.1"/>
    <property type="molecule type" value="Genomic_DNA"/>
</dbReference>
<dbReference type="GO" id="GO:0043565">
    <property type="term" value="F:sequence-specific DNA binding"/>
    <property type="evidence" value="ECO:0007669"/>
    <property type="project" value="InterPro"/>
</dbReference>
<evidence type="ECO:0000256" key="3">
    <source>
        <dbReference type="ARBA" id="ARBA00023163"/>
    </source>
</evidence>
<dbReference type="AlphaFoldDB" id="A0A1K1RWM9"/>
<keyword evidence="1" id="KW-0805">Transcription regulation</keyword>
<evidence type="ECO:0000256" key="1">
    <source>
        <dbReference type="ARBA" id="ARBA00023015"/>
    </source>
</evidence>
<dbReference type="Gene3D" id="1.10.10.60">
    <property type="entry name" value="Homeodomain-like"/>
    <property type="match status" value="1"/>
</dbReference>
<protein>
    <submittedName>
        <fullName evidence="6">AraC-type DNA-binding protein</fullName>
    </submittedName>
</protein>
<dbReference type="Pfam" id="PF12833">
    <property type="entry name" value="HTH_18"/>
    <property type="match status" value="1"/>
</dbReference>
<dbReference type="InterPro" id="IPR020449">
    <property type="entry name" value="Tscrpt_reg_AraC-type_HTH"/>
</dbReference>
<keyword evidence="7" id="KW-1185">Reference proteome</keyword>
<dbReference type="SMART" id="SM00342">
    <property type="entry name" value="HTH_ARAC"/>
    <property type="match status" value="1"/>
</dbReference>
<dbReference type="InterPro" id="IPR018060">
    <property type="entry name" value="HTH_AraC"/>
</dbReference>
<evidence type="ECO:0000313" key="7">
    <source>
        <dbReference type="Proteomes" id="UP000182248"/>
    </source>
</evidence>
<gene>
    <name evidence="6" type="ORF">SAMN02927921_04084</name>
</gene>
<evidence type="ECO:0000259" key="5">
    <source>
        <dbReference type="PROSITE" id="PS01124"/>
    </source>
</evidence>
<dbReference type="Pfam" id="PF25056">
    <property type="entry name" value="DUF7793"/>
    <property type="match status" value="1"/>
</dbReference>
<accession>A0A1K1RWM9</accession>
<dbReference type="InterPro" id="IPR053142">
    <property type="entry name" value="PchR_regulatory_protein"/>
</dbReference>
<evidence type="ECO:0000256" key="4">
    <source>
        <dbReference type="SAM" id="MobiDB-lite"/>
    </source>
</evidence>
<dbReference type="Gene3D" id="3.40.970.30">
    <property type="entry name" value="yp_829618.1 like domains"/>
    <property type="match status" value="1"/>
</dbReference>
<dbReference type="STRING" id="1150368.SAMN02927921_04084"/>